<gene>
    <name evidence="3" type="ORF">S03H2_65951</name>
</gene>
<dbReference type="SUPFAM" id="SSF52467">
    <property type="entry name" value="DHS-like NAD/FAD-binding domain"/>
    <property type="match status" value="1"/>
</dbReference>
<dbReference type="GO" id="GO:0033539">
    <property type="term" value="P:fatty acid beta-oxidation using acyl-CoA dehydrogenase"/>
    <property type="evidence" value="ECO:0007669"/>
    <property type="project" value="TreeGrafter"/>
</dbReference>
<dbReference type="PANTHER" id="PTHR43153:SF1">
    <property type="entry name" value="ELECTRON TRANSFER FLAVOPROTEIN SUBUNIT ALPHA, MITOCHONDRIAL"/>
    <property type="match status" value="1"/>
</dbReference>
<comment type="caution">
    <text evidence="3">The sequence shown here is derived from an EMBL/GenBank/DDBJ whole genome shotgun (WGS) entry which is preliminary data.</text>
</comment>
<name>X1JFZ4_9ZZZZ</name>
<organism evidence="3">
    <name type="scientific">marine sediment metagenome</name>
    <dbReference type="NCBI Taxonomy" id="412755"/>
    <lineage>
        <taxon>unclassified sequences</taxon>
        <taxon>metagenomes</taxon>
        <taxon>ecological metagenomes</taxon>
    </lineage>
</organism>
<dbReference type="GO" id="GO:0009055">
    <property type="term" value="F:electron transfer activity"/>
    <property type="evidence" value="ECO:0007669"/>
    <property type="project" value="InterPro"/>
</dbReference>
<dbReference type="PANTHER" id="PTHR43153">
    <property type="entry name" value="ELECTRON TRANSFER FLAVOPROTEIN ALPHA"/>
    <property type="match status" value="1"/>
</dbReference>
<feature type="non-terminal residue" evidence="3">
    <location>
        <position position="1"/>
    </location>
</feature>
<evidence type="ECO:0000313" key="3">
    <source>
        <dbReference type="EMBL" id="GAH77254.1"/>
    </source>
</evidence>
<keyword evidence="1" id="KW-0813">Transport</keyword>
<dbReference type="EMBL" id="BARU01043004">
    <property type="protein sequence ID" value="GAH77254.1"/>
    <property type="molecule type" value="Genomic_DNA"/>
</dbReference>
<proteinExistence type="predicted"/>
<dbReference type="AlphaFoldDB" id="X1JFZ4"/>
<dbReference type="InterPro" id="IPR029035">
    <property type="entry name" value="DHS-like_NAD/FAD-binding_dom"/>
</dbReference>
<dbReference type="GO" id="GO:0050660">
    <property type="term" value="F:flavin adenine dinucleotide binding"/>
    <property type="evidence" value="ECO:0007669"/>
    <property type="project" value="InterPro"/>
</dbReference>
<dbReference type="InterPro" id="IPR018206">
    <property type="entry name" value="ETF_asu_C_CS"/>
</dbReference>
<protein>
    <recommendedName>
        <fullName evidence="2">Electron transfer flavoprotein alpha subunit C-terminal domain-containing protein</fullName>
    </recommendedName>
</protein>
<sequence>DRSHQVGQTGQTVKPRLYIAVGISGAVQHLTGMQSSDIILAINKDPSARIFKVADFGVVGNLEEVVPELINVLNSQGG</sequence>
<accession>X1JFZ4</accession>
<evidence type="ECO:0000259" key="2">
    <source>
        <dbReference type="Pfam" id="PF00766"/>
    </source>
</evidence>
<evidence type="ECO:0000256" key="1">
    <source>
        <dbReference type="ARBA" id="ARBA00022982"/>
    </source>
</evidence>
<reference evidence="3" key="1">
    <citation type="journal article" date="2014" name="Front. Microbiol.">
        <title>High frequency of phylogenetically diverse reductive dehalogenase-homologous genes in deep subseafloor sedimentary metagenomes.</title>
        <authorList>
            <person name="Kawai M."/>
            <person name="Futagami T."/>
            <person name="Toyoda A."/>
            <person name="Takaki Y."/>
            <person name="Nishi S."/>
            <person name="Hori S."/>
            <person name="Arai W."/>
            <person name="Tsubouchi T."/>
            <person name="Morono Y."/>
            <person name="Uchiyama I."/>
            <person name="Ito T."/>
            <person name="Fujiyama A."/>
            <person name="Inagaki F."/>
            <person name="Takami H."/>
        </authorList>
    </citation>
    <scope>NUCLEOTIDE SEQUENCE</scope>
    <source>
        <strain evidence="3">Expedition CK06-06</strain>
    </source>
</reference>
<dbReference type="Pfam" id="PF00766">
    <property type="entry name" value="ETF_alpha"/>
    <property type="match status" value="1"/>
</dbReference>
<dbReference type="Gene3D" id="3.40.50.1220">
    <property type="entry name" value="TPP-binding domain"/>
    <property type="match status" value="1"/>
</dbReference>
<dbReference type="InterPro" id="IPR001308">
    <property type="entry name" value="ETF_a/FixB"/>
</dbReference>
<feature type="domain" description="Electron transfer flavoprotein alpha subunit C-terminal" evidence="2">
    <location>
        <begin position="2"/>
        <end position="34"/>
    </location>
</feature>
<dbReference type="PROSITE" id="PS00696">
    <property type="entry name" value="ETF_ALPHA"/>
    <property type="match status" value="1"/>
</dbReference>
<dbReference type="InterPro" id="IPR014731">
    <property type="entry name" value="ETF_asu_C"/>
</dbReference>
<keyword evidence="1" id="KW-0249">Electron transport</keyword>